<sequence>MRAPIVVPRTGPGERLRARLAVPVPAFGGILTAVLRTAAVLAGRPGDGQRGSEQAQEEAKEEAA</sequence>
<evidence type="ECO:0000313" key="3">
    <source>
        <dbReference type="EMBL" id="GGN44117.1"/>
    </source>
</evidence>
<keyword evidence="2" id="KW-0472">Membrane</keyword>
<comment type="caution">
    <text evidence="3">The sequence shown here is derived from an EMBL/GenBank/DDBJ whole genome shotgun (WGS) entry which is preliminary data.</text>
</comment>
<feature type="transmembrane region" description="Helical" evidence="2">
    <location>
        <begin position="20"/>
        <end position="42"/>
    </location>
</feature>
<gene>
    <name evidence="3" type="ORF">GCM10011578_094770</name>
</gene>
<evidence type="ECO:0000256" key="1">
    <source>
        <dbReference type="SAM" id="MobiDB-lite"/>
    </source>
</evidence>
<organism evidence="3 4">
    <name type="scientific">Streptomyces fuscichromogenes</name>
    <dbReference type="NCBI Taxonomy" id="1324013"/>
    <lineage>
        <taxon>Bacteria</taxon>
        <taxon>Bacillati</taxon>
        <taxon>Actinomycetota</taxon>
        <taxon>Actinomycetes</taxon>
        <taxon>Kitasatosporales</taxon>
        <taxon>Streptomycetaceae</taxon>
        <taxon>Streptomyces</taxon>
    </lineage>
</organism>
<reference evidence="3" key="1">
    <citation type="journal article" date="2014" name="Int. J. Syst. Evol. Microbiol.">
        <title>Complete genome sequence of Corynebacterium casei LMG S-19264T (=DSM 44701T), isolated from a smear-ripened cheese.</title>
        <authorList>
            <consortium name="US DOE Joint Genome Institute (JGI-PGF)"/>
            <person name="Walter F."/>
            <person name="Albersmeier A."/>
            <person name="Kalinowski J."/>
            <person name="Ruckert C."/>
        </authorList>
    </citation>
    <scope>NUCLEOTIDE SEQUENCE</scope>
    <source>
        <strain evidence="3">CGMCC 4.7110</strain>
    </source>
</reference>
<proteinExistence type="predicted"/>
<evidence type="ECO:0000313" key="4">
    <source>
        <dbReference type="Proteomes" id="UP000653411"/>
    </source>
</evidence>
<keyword evidence="2" id="KW-1133">Transmembrane helix</keyword>
<protein>
    <submittedName>
        <fullName evidence="3">Uncharacterized protein</fullName>
    </submittedName>
</protein>
<accession>A0A918CX78</accession>
<keyword evidence="2" id="KW-0812">Transmembrane</keyword>
<dbReference type="Proteomes" id="UP000653411">
    <property type="component" value="Unassembled WGS sequence"/>
</dbReference>
<dbReference type="EMBL" id="BMML01000041">
    <property type="protein sequence ID" value="GGN44117.1"/>
    <property type="molecule type" value="Genomic_DNA"/>
</dbReference>
<dbReference type="AlphaFoldDB" id="A0A918CX78"/>
<keyword evidence="4" id="KW-1185">Reference proteome</keyword>
<feature type="region of interest" description="Disordered" evidence="1">
    <location>
        <begin position="43"/>
        <end position="64"/>
    </location>
</feature>
<reference evidence="3" key="2">
    <citation type="submission" date="2020-09" db="EMBL/GenBank/DDBJ databases">
        <authorList>
            <person name="Sun Q."/>
            <person name="Zhou Y."/>
        </authorList>
    </citation>
    <scope>NUCLEOTIDE SEQUENCE</scope>
    <source>
        <strain evidence="3">CGMCC 4.7110</strain>
    </source>
</reference>
<name>A0A918CX78_9ACTN</name>
<evidence type="ECO:0000256" key="2">
    <source>
        <dbReference type="SAM" id="Phobius"/>
    </source>
</evidence>